<evidence type="ECO:0000313" key="3">
    <source>
        <dbReference type="Proteomes" id="UP000030764"/>
    </source>
</evidence>
<proteinExistence type="predicted"/>
<dbReference type="EMBL" id="KL363193">
    <property type="protein sequence ID" value="KFD56411.1"/>
    <property type="molecule type" value="Genomic_DNA"/>
</dbReference>
<dbReference type="AlphaFoldDB" id="A0A085NN93"/>
<keyword evidence="3" id="KW-1185">Reference proteome</keyword>
<sequence>MGKFSRWRLYDFYVLFEAASSLPYRELSQLFANKMNQPRERRLGFGCYCFLLAESKSQAKSKFANAFGNCATLAKKPLALELLNKQMRTMPLRCKETARTK</sequence>
<dbReference type="Proteomes" id="UP000030758">
    <property type="component" value="Unassembled WGS sequence"/>
</dbReference>
<evidence type="ECO:0000313" key="2">
    <source>
        <dbReference type="EMBL" id="KFD70939.1"/>
    </source>
</evidence>
<reference evidence="2 3" key="1">
    <citation type="journal article" date="2014" name="Nat. Genet.">
        <title>Genome and transcriptome of the porcine whipworm Trichuris suis.</title>
        <authorList>
            <person name="Jex A.R."/>
            <person name="Nejsum P."/>
            <person name="Schwarz E.M."/>
            <person name="Hu L."/>
            <person name="Young N.D."/>
            <person name="Hall R.S."/>
            <person name="Korhonen P.K."/>
            <person name="Liao S."/>
            <person name="Thamsborg S."/>
            <person name="Xia J."/>
            <person name="Xu P."/>
            <person name="Wang S."/>
            <person name="Scheerlinck J.P."/>
            <person name="Hofmann A."/>
            <person name="Sternberg P.W."/>
            <person name="Wang J."/>
            <person name="Gasser R.B."/>
        </authorList>
    </citation>
    <scope>NUCLEOTIDE SEQUENCE [LARGE SCALE GENOMIC DNA]</scope>
    <source>
        <strain evidence="2">DCEP-RM93F</strain>
        <strain evidence="1">DCEP-RM93M</strain>
    </source>
</reference>
<accession>A0A085NN93</accession>
<gene>
    <name evidence="1" type="ORF">M513_02515</name>
    <name evidence="2" type="ORF">M514_02515</name>
</gene>
<protein>
    <submittedName>
        <fullName evidence="2">Uncharacterized protein</fullName>
    </submittedName>
</protein>
<dbReference type="Proteomes" id="UP000030764">
    <property type="component" value="Unassembled WGS sequence"/>
</dbReference>
<evidence type="ECO:0000313" key="1">
    <source>
        <dbReference type="EMBL" id="KFD56411.1"/>
    </source>
</evidence>
<name>A0A085NN93_9BILA</name>
<organism evidence="2">
    <name type="scientific">Trichuris suis</name>
    <name type="common">pig whipworm</name>
    <dbReference type="NCBI Taxonomy" id="68888"/>
    <lineage>
        <taxon>Eukaryota</taxon>
        <taxon>Metazoa</taxon>
        <taxon>Ecdysozoa</taxon>
        <taxon>Nematoda</taxon>
        <taxon>Enoplea</taxon>
        <taxon>Dorylaimia</taxon>
        <taxon>Trichinellida</taxon>
        <taxon>Trichuridae</taxon>
        <taxon>Trichuris</taxon>
    </lineage>
</organism>
<dbReference type="EMBL" id="KL367484">
    <property type="protein sequence ID" value="KFD70939.1"/>
    <property type="molecule type" value="Genomic_DNA"/>
</dbReference>